<dbReference type="SUPFAM" id="SSF53098">
    <property type="entry name" value="Ribonuclease H-like"/>
    <property type="match status" value="1"/>
</dbReference>
<evidence type="ECO:0000313" key="2">
    <source>
        <dbReference type="EMBL" id="KAK9199692.1"/>
    </source>
</evidence>
<dbReference type="PANTHER" id="PTHR23272:SF187">
    <property type="entry name" value="AC9 TRANSPOSASE-RELATED"/>
    <property type="match status" value="1"/>
</dbReference>
<dbReference type="Proteomes" id="UP001428341">
    <property type="component" value="Unassembled WGS sequence"/>
</dbReference>
<dbReference type="GO" id="GO:0046983">
    <property type="term" value="F:protein dimerization activity"/>
    <property type="evidence" value="ECO:0007669"/>
    <property type="project" value="InterPro"/>
</dbReference>
<reference evidence="2 3" key="1">
    <citation type="submission" date="2024-05" db="EMBL/GenBank/DDBJ databases">
        <title>Haplotype-resolved chromosome-level genome assembly of Huyou (Citrus changshanensis).</title>
        <authorList>
            <person name="Miao C."/>
            <person name="Chen W."/>
            <person name="Wu Y."/>
            <person name="Wang L."/>
            <person name="Zhao S."/>
            <person name="Grierson D."/>
            <person name="Xu C."/>
            <person name="Chen K."/>
        </authorList>
    </citation>
    <scope>NUCLEOTIDE SEQUENCE [LARGE SCALE GENOMIC DNA]</scope>
    <source>
        <strain evidence="2">01-14</strain>
        <tissue evidence="2">Leaf</tissue>
    </source>
</reference>
<evidence type="ECO:0000313" key="3">
    <source>
        <dbReference type="Proteomes" id="UP001428341"/>
    </source>
</evidence>
<protein>
    <recommendedName>
        <fullName evidence="1">HAT C-terminal dimerisation domain-containing protein</fullName>
    </recommendedName>
</protein>
<organism evidence="2 3">
    <name type="scientific">Citrus x changshan-huyou</name>
    <dbReference type="NCBI Taxonomy" id="2935761"/>
    <lineage>
        <taxon>Eukaryota</taxon>
        <taxon>Viridiplantae</taxon>
        <taxon>Streptophyta</taxon>
        <taxon>Embryophyta</taxon>
        <taxon>Tracheophyta</taxon>
        <taxon>Spermatophyta</taxon>
        <taxon>Magnoliopsida</taxon>
        <taxon>eudicotyledons</taxon>
        <taxon>Gunneridae</taxon>
        <taxon>Pentapetalae</taxon>
        <taxon>rosids</taxon>
        <taxon>malvids</taxon>
        <taxon>Sapindales</taxon>
        <taxon>Rutaceae</taxon>
        <taxon>Aurantioideae</taxon>
        <taxon>Citrus</taxon>
    </lineage>
</organism>
<dbReference type="AlphaFoldDB" id="A0AAP0M8N6"/>
<dbReference type="PANTHER" id="PTHR23272">
    <property type="entry name" value="BED FINGER-RELATED"/>
    <property type="match status" value="1"/>
</dbReference>
<dbReference type="Pfam" id="PF05699">
    <property type="entry name" value="Dimer_Tnp_hAT"/>
    <property type="match status" value="1"/>
</dbReference>
<feature type="domain" description="HAT C-terminal dimerisation" evidence="1">
    <location>
        <begin position="117"/>
        <end position="165"/>
    </location>
</feature>
<dbReference type="InterPro" id="IPR012337">
    <property type="entry name" value="RNaseH-like_sf"/>
</dbReference>
<evidence type="ECO:0000259" key="1">
    <source>
        <dbReference type="Pfam" id="PF05699"/>
    </source>
</evidence>
<proteinExistence type="predicted"/>
<comment type="caution">
    <text evidence="2">The sequence shown here is derived from an EMBL/GenBank/DDBJ whole genome shotgun (WGS) entry which is preliminary data.</text>
</comment>
<sequence>MPKSLIHYQNNLKGISSNTATGYRPPSLSAFGISHHPPSPSPIGIISSSLFGAVNATVSNSLSPLSQPPSLYHHSHHYQPHQSSAMSDNVEINSSSAAVLSRNVEDKTDNEVEEISVSTLTTDILVILVSTVASESAFSAGGRCFSPHCSKLLPDTLEALMCAQNLIWASTSRGGVPEDEMSHKRQAA</sequence>
<name>A0AAP0M8N6_9ROSI</name>
<gene>
    <name evidence="2" type="ORF">WN944_014884</name>
</gene>
<dbReference type="InterPro" id="IPR008906">
    <property type="entry name" value="HATC_C_dom"/>
</dbReference>
<accession>A0AAP0M8N6</accession>
<dbReference type="EMBL" id="JBCGBO010000005">
    <property type="protein sequence ID" value="KAK9199692.1"/>
    <property type="molecule type" value="Genomic_DNA"/>
</dbReference>
<keyword evidence="3" id="KW-1185">Reference proteome</keyword>